<comment type="subcellular location">
    <subcellularLocation>
        <location evidence="1">Membrane</location>
        <topology evidence="1">Multi-pass membrane protein</topology>
    </subcellularLocation>
</comment>
<protein>
    <submittedName>
        <fullName evidence="6">Uncharacterized protein</fullName>
    </submittedName>
</protein>
<evidence type="ECO:0000256" key="5">
    <source>
        <dbReference type="SAM" id="Phobius"/>
    </source>
</evidence>
<accession>A0A1A9VD74</accession>
<evidence type="ECO:0000256" key="4">
    <source>
        <dbReference type="ARBA" id="ARBA00023224"/>
    </source>
</evidence>
<feature type="transmembrane region" description="Helical" evidence="5">
    <location>
        <begin position="67"/>
        <end position="91"/>
    </location>
</feature>
<evidence type="ECO:0000313" key="7">
    <source>
        <dbReference type="Proteomes" id="UP000078200"/>
    </source>
</evidence>
<name>A0A1A9VD74_GLOAU</name>
<keyword evidence="2" id="KW-0297">G-protein coupled receptor</keyword>
<dbReference type="PANTHER" id="PTHR24238:SF69">
    <property type="entry name" value="G-PROTEIN COUPLED RECEPTOR 165"/>
    <property type="match status" value="1"/>
</dbReference>
<keyword evidence="5" id="KW-0472">Membrane</keyword>
<keyword evidence="5" id="KW-1133">Transmembrane helix</keyword>
<evidence type="ECO:0000313" key="6">
    <source>
        <dbReference type="EnsemblMetazoa" id="GAUT033529-PA"/>
    </source>
</evidence>
<dbReference type="PANTHER" id="PTHR24238">
    <property type="entry name" value="G-PROTEIN COUPLED RECEPTOR"/>
    <property type="match status" value="1"/>
</dbReference>
<keyword evidence="4" id="KW-0807">Transducer</keyword>
<evidence type="ECO:0000256" key="3">
    <source>
        <dbReference type="ARBA" id="ARBA00023170"/>
    </source>
</evidence>
<evidence type="ECO:0000256" key="2">
    <source>
        <dbReference type="ARBA" id="ARBA00023040"/>
    </source>
</evidence>
<dbReference type="VEuPathDB" id="VectorBase:GAUT033529"/>
<dbReference type="GO" id="GO:0008188">
    <property type="term" value="F:neuropeptide receptor activity"/>
    <property type="evidence" value="ECO:0007669"/>
    <property type="project" value="TreeGrafter"/>
</dbReference>
<keyword evidence="3" id="KW-0675">Receptor</keyword>
<feature type="transmembrane region" description="Helical" evidence="5">
    <location>
        <begin position="35"/>
        <end position="55"/>
    </location>
</feature>
<dbReference type="GO" id="GO:0005886">
    <property type="term" value="C:plasma membrane"/>
    <property type="evidence" value="ECO:0007669"/>
    <property type="project" value="TreeGrafter"/>
</dbReference>
<organism evidence="6 7">
    <name type="scientific">Glossina austeni</name>
    <name type="common">Savannah tsetse fly</name>
    <dbReference type="NCBI Taxonomy" id="7395"/>
    <lineage>
        <taxon>Eukaryota</taxon>
        <taxon>Metazoa</taxon>
        <taxon>Ecdysozoa</taxon>
        <taxon>Arthropoda</taxon>
        <taxon>Hexapoda</taxon>
        <taxon>Insecta</taxon>
        <taxon>Pterygota</taxon>
        <taxon>Neoptera</taxon>
        <taxon>Endopterygota</taxon>
        <taxon>Diptera</taxon>
        <taxon>Brachycera</taxon>
        <taxon>Muscomorpha</taxon>
        <taxon>Hippoboscoidea</taxon>
        <taxon>Glossinidae</taxon>
        <taxon>Glossina</taxon>
    </lineage>
</organism>
<proteinExistence type="predicted"/>
<evidence type="ECO:0000256" key="1">
    <source>
        <dbReference type="ARBA" id="ARBA00004141"/>
    </source>
</evidence>
<sequence length="140" mass="16506">MLLMEHLIHESRCLLSNGQHEAIDMARRPWQRYRVPLLLDIPLHVAMITHILIAWDRKRWLNDPVKCRFPAFVCCCASWLTGMIIALPYPIYTIYLEMGYHTIIGRRRIQLIKQIVRDSTTNKIVNKMKNAILENGHMDL</sequence>
<dbReference type="EnsemblMetazoa" id="GAUT033529-RA">
    <property type="protein sequence ID" value="GAUT033529-PA"/>
    <property type="gene ID" value="GAUT033529"/>
</dbReference>
<reference evidence="6" key="1">
    <citation type="submission" date="2020-05" db="UniProtKB">
        <authorList>
            <consortium name="EnsemblMetazoa"/>
        </authorList>
    </citation>
    <scope>IDENTIFICATION</scope>
    <source>
        <strain evidence="6">TTRI</strain>
    </source>
</reference>
<dbReference type="AlphaFoldDB" id="A0A1A9VD74"/>
<keyword evidence="7" id="KW-1185">Reference proteome</keyword>
<keyword evidence="5" id="KW-0812">Transmembrane</keyword>
<dbReference type="Proteomes" id="UP000078200">
    <property type="component" value="Unassembled WGS sequence"/>
</dbReference>